<dbReference type="AlphaFoldDB" id="A0A2P2PV32"/>
<sequence length="68" mass="7972">MYDQKGRNEQGATFRDNPASTLVINQQLSGFKFQTCIIVFQGWKKWCLKKQLNAEKEKELDVHIELPM</sequence>
<reference evidence="1" key="1">
    <citation type="submission" date="2018-02" db="EMBL/GenBank/DDBJ databases">
        <title>Rhizophora mucronata_Transcriptome.</title>
        <authorList>
            <person name="Meera S.P."/>
            <person name="Sreeshan A."/>
            <person name="Augustine A."/>
        </authorList>
    </citation>
    <scope>NUCLEOTIDE SEQUENCE</scope>
    <source>
        <tissue evidence="1">Leaf</tissue>
    </source>
</reference>
<organism evidence="1">
    <name type="scientific">Rhizophora mucronata</name>
    <name type="common">Asiatic mangrove</name>
    <dbReference type="NCBI Taxonomy" id="61149"/>
    <lineage>
        <taxon>Eukaryota</taxon>
        <taxon>Viridiplantae</taxon>
        <taxon>Streptophyta</taxon>
        <taxon>Embryophyta</taxon>
        <taxon>Tracheophyta</taxon>
        <taxon>Spermatophyta</taxon>
        <taxon>Magnoliopsida</taxon>
        <taxon>eudicotyledons</taxon>
        <taxon>Gunneridae</taxon>
        <taxon>Pentapetalae</taxon>
        <taxon>rosids</taxon>
        <taxon>fabids</taxon>
        <taxon>Malpighiales</taxon>
        <taxon>Rhizophoraceae</taxon>
        <taxon>Rhizophora</taxon>
    </lineage>
</organism>
<evidence type="ECO:0000313" key="1">
    <source>
        <dbReference type="EMBL" id="MBX58607.1"/>
    </source>
</evidence>
<dbReference type="EMBL" id="GGEC01078123">
    <property type="protein sequence ID" value="MBX58607.1"/>
    <property type="molecule type" value="Transcribed_RNA"/>
</dbReference>
<name>A0A2P2PV32_RHIMU</name>
<proteinExistence type="predicted"/>
<protein>
    <submittedName>
        <fullName evidence="1">Uncharacterized protein</fullName>
    </submittedName>
</protein>
<accession>A0A2P2PV32</accession>